<protein>
    <submittedName>
        <fullName evidence="1">Uncharacterized protein</fullName>
    </submittedName>
</protein>
<gene>
    <name evidence="1" type="ORF">JL09_g5322</name>
</gene>
<accession>A0A099NRW9</accession>
<comment type="caution">
    <text evidence="1">The sequence shown here is derived from an EMBL/GenBank/DDBJ whole genome shotgun (WGS) entry which is preliminary data.</text>
</comment>
<proteinExistence type="predicted"/>
<dbReference type="HOGENOM" id="CLU_3263226_0_0_1"/>
<dbReference type="AlphaFoldDB" id="A0A099NRW9"/>
<dbReference type="EMBL" id="JQFK01000559">
    <property type="protein sequence ID" value="KGK35528.1"/>
    <property type="molecule type" value="Genomic_DNA"/>
</dbReference>
<feature type="non-terminal residue" evidence="1">
    <location>
        <position position="42"/>
    </location>
</feature>
<evidence type="ECO:0000313" key="1">
    <source>
        <dbReference type="EMBL" id="KGK35528.1"/>
    </source>
</evidence>
<sequence length="42" mass="4444">MSLSPYFIDALAAGPAYDVLDNDANVLPSRQFKIVIVGDSGC</sequence>
<dbReference type="VEuPathDB" id="FungiDB:C5L36_0C08560"/>
<dbReference type="Proteomes" id="UP000029867">
    <property type="component" value="Unassembled WGS sequence"/>
</dbReference>
<reference evidence="2" key="1">
    <citation type="journal article" date="2014" name="Microb. Cell Fact.">
        <title>Exploiting Issatchenkia orientalis SD108 for succinic acid production.</title>
        <authorList>
            <person name="Xiao H."/>
            <person name="Shao Z."/>
            <person name="Jiang Y."/>
            <person name="Dole S."/>
            <person name="Zhao H."/>
        </authorList>
    </citation>
    <scope>NUCLEOTIDE SEQUENCE [LARGE SCALE GENOMIC DNA]</scope>
    <source>
        <strain evidence="2">SD108</strain>
    </source>
</reference>
<name>A0A099NRW9_PICKU</name>
<organism evidence="1 2">
    <name type="scientific">Pichia kudriavzevii</name>
    <name type="common">Yeast</name>
    <name type="synonym">Issatchenkia orientalis</name>
    <dbReference type="NCBI Taxonomy" id="4909"/>
    <lineage>
        <taxon>Eukaryota</taxon>
        <taxon>Fungi</taxon>
        <taxon>Dikarya</taxon>
        <taxon>Ascomycota</taxon>
        <taxon>Saccharomycotina</taxon>
        <taxon>Pichiomycetes</taxon>
        <taxon>Pichiales</taxon>
        <taxon>Pichiaceae</taxon>
        <taxon>Pichia</taxon>
    </lineage>
</organism>
<evidence type="ECO:0000313" key="2">
    <source>
        <dbReference type="Proteomes" id="UP000029867"/>
    </source>
</evidence>